<dbReference type="EMBL" id="CP003359">
    <property type="protein sequence ID" value="AGB41472.1"/>
    <property type="molecule type" value="Genomic_DNA"/>
</dbReference>
<dbReference type="NCBIfam" id="TIGR03696">
    <property type="entry name" value="Rhs_assc_core"/>
    <property type="match status" value="1"/>
</dbReference>
<dbReference type="PANTHER" id="PTHR32305">
    <property type="match status" value="1"/>
</dbReference>
<evidence type="ECO:0000313" key="2">
    <source>
        <dbReference type="EMBL" id="AGB41472.1"/>
    </source>
</evidence>
<accession>L0K863</accession>
<dbReference type="KEGG" id="hhl:Halha_1531"/>
<dbReference type="Gene3D" id="2.180.10.10">
    <property type="entry name" value="RHS repeat-associated core"/>
    <property type="match status" value="1"/>
</dbReference>
<dbReference type="InterPro" id="IPR022385">
    <property type="entry name" value="Rhs_assc_core"/>
</dbReference>
<dbReference type="PANTHER" id="PTHR32305:SF15">
    <property type="entry name" value="PROTEIN RHSA-RELATED"/>
    <property type="match status" value="1"/>
</dbReference>
<dbReference type="Proteomes" id="UP000010880">
    <property type="component" value="Chromosome"/>
</dbReference>
<dbReference type="AlphaFoldDB" id="L0K863"/>
<name>L0K863_HALHC</name>
<reference evidence="3" key="1">
    <citation type="submission" date="2012-02" db="EMBL/GenBank/DDBJ databases">
        <title>The complete genome of Halobacteroides halobius DSM 5150.</title>
        <authorList>
            <person name="Lucas S."/>
            <person name="Copeland A."/>
            <person name="Lapidus A."/>
            <person name="Glavina del Rio T."/>
            <person name="Dalin E."/>
            <person name="Tice H."/>
            <person name="Bruce D."/>
            <person name="Goodwin L."/>
            <person name="Pitluck S."/>
            <person name="Peters L."/>
            <person name="Mikhailova N."/>
            <person name="Gu W."/>
            <person name="Kyrpides N."/>
            <person name="Mavromatis K."/>
            <person name="Ivanova N."/>
            <person name="Brettin T."/>
            <person name="Detter J.C."/>
            <person name="Han C."/>
            <person name="Larimer F."/>
            <person name="Land M."/>
            <person name="Hauser L."/>
            <person name="Markowitz V."/>
            <person name="Cheng J.-F."/>
            <person name="Hugenholtz P."/>
            <person name="Woyke T."/>
            <person name="Wu D."/>
            <person name="Tindall B."/>
            <person name="Pomrenke H."/>
            <person name="Brambilla E."/>
            <person name="Klenk H.-P."/>
            <person name="Eisen J.A."/>
        </authorList>
    </citation>
    <scope>NUCLEOTIDE SEQUENCE [LARGE SCALE GENOMIC DNA]</scope>
    <source>
        <strain evidence="3">ATCC 35273 / DSM 5150 / MD-1</strain>
    </source>
</reference>
<proteinExistence type="predicted"/>
<dbReference type="HOGENOM" id="CLU_857296_0_0_9"/>
<dbReference type="STRING" id="748449.Halha_1531"/>
<organism evidence="2 3">
    <name type="scientific">Halobacteroides halobius (strain ATCC 35273 / DSM 5150 / MD-1)</name>
    <dbReference type="NCBI Taxonomy" id="748449"/>
    <lineage>
        <taxon>Bacteria</taxon>
        <taxon>Bacillati</taxon>
        <taxon>Bacillota</taxon>
        <taxon>Clostridia</taxon>
        <taxon>Halanaerobiales</taxon>
        <taxon>Halobacteroidaceae</taxon>
        <taxon>Halobacteroides</taxon>
    </lineage>
</organism>
<keyword evidence="3" id="KW-1185">Reference proteome</keyword>
<feature type="compositionally biased region" description="Basic and acidic residues" evidence="1">
    <location>
        <begin position="311"/>
        <end position="324"/>
    </location>
</feature>
<dbReference type="eggNOG" id="COG3209">
    <property type="taxonomic scope" value="Bacteria"/>
</dbReference>
<dbReference type="InterPro" id="IPR050708">
    <property type="entry name" value="T6SS_VgrG/RHS"/>
</dbReference>
<sequence length="324" mass="36566">MKVKRKGNNGNNRINAGKMNKISEYYYAEDKLIAMNHFKKPKVSGGWWPKHPNKGLNFYHQDALGSVTMTTGRNGQAVERYEYDAYGDPYNGWFEHSAHNQNPYGFTAQRYSNQLGTWNFAYRHYNSNSMRWITKDPVKDGTNWYQYCYSDPVNYIDPDGRNATGAFGTMWTVALAEPTPVGETIASVVTVGYGVYLIANNSQNKTIQNISRQKDNEVALDEVLPDNDALTSLDKNFGRKLKKFFNNGNGGGNGPNWSKIIIGTGVTVGTISYAVNEFTTPQREAKKAAKKHLAMSSKEEMKKLKKHIRKNKQEDIKGEGESDI</sequence>
<evidence type="ECO:0000256" key="1">
    <source>
        <dbReference type="SAM" id="MobiDB-lite"/>
    </source>
</evidence>
<evidence type="ECO:0000313" key="3">
    <source>
        <dbReference type="Proteomes" id="UP000010880"/>
    </source>
</evidence>
<gene>
    <name evidence="2" type="ordered locus">Halha_1531</name>
</gene>
<protein>
    <submittedName>
        <fullName evidence="2">RHS repeat-associated core domain protein</fullName>
    </submittedName>
</protein>
<dbReference type="RefSeq" id="WP_015327190.1">
    <property type="nucleotide sequence ID" value="NC_019978.1"/>
</dbReference>
<feature type="region of interest" description="Disordered" evidence="1">
    <location>
        <begin position="293"/>
        <end position="324"/>
    </location>
</feature>